<dbReference type="InterPro" id="IPR002110">
    <property type="entry name" value="Ankyrin_rpt"/>
</dbReference>
<protein>
    <recommendedName>
        <fullName evidence="4">NACHT domain-containing protein</fullName>
    </recommendedName>
</protein>
<dbReference type="SUPFAM" id="SSF48403">
    <property type="entry name" value="Ankyrin repeat"/>
    <property type="match status" value="1"/>
</dbReference>
<feature type="repeat" description="ANK" evidence="2">
    <location>
        <begin position="1275"/>
        <end position="1307"/>
    </location>
</feature>
<keyword evidence="6" id="KW-1185">Reference proteome</keyword>
<feature type="repeat" description="ANK" evidence="2">
    <location>
        <begin position="1308"/>
        <end position="1340"/>
    </location>
</feature>
<comment type="caution">
    <text evidence="5">The sequence shown here is derived from an EMBL/GenBank/DDBJ whole genome shotgun (WGS) entry which is preliminary data.</text>
</comment>
<feature type="repeat" description="ANK" evidence="2">
    <location>
        <begin position="1374"/>
        <end position="1406"/>
    </location>
</feature>
<dbReference type="GO" id="GO:0003824">
    <property type="term" value="F:catalytic activity"/>
    <property type="evidence" value="ECO:0007669"/>
    <property type="project" value="InterPro"/>
</dbReference>
<proteinExistence type="predicted"/>
<dbReference type="Pfam" id="PF12796">
    <property type="entry name" value="Ank_2"/>
    <property type="match status" value="4"/>
</dbReference>
<gene>
    <name evidence="5" type="ORF">QQS21_011661</name>
</gene>
<evidence type="ECO:0000259" key="4">
    <source>
        <dbReference type="PROSITE" id="PS50837"/>
    </source>
</evidence>
<dbReference type="Gene3D" id="3.40.50.300">
    <property type="entry name" value="P-loop containing nucleotide triphosphate hydrolases"/>
    <property type="match status" value="1"/>
</dbReference>
<evidence type="ECO:0000256" key="2">
    <source>
        <dbReference type="PROSITE-ProRule" id="PRU00023"/>
    </source>
</evidence>
<dbReference type="SUPFAM" id="SSF53167">
    <property type="entry name" value="Purine and uridine phosphorylases"/>
    <property type="match status" value="1"/>
</dbReference>
<dbReference type="InterPro" id="IPR053137">
    <property type="entry name" value="NLR-like"/>
</dbReference>
<reference evidence="5" key="1">
    <citation type="submission" date="2023-06" db="EMBL/GenBank/DDBJ databases">
        <title>Conoideocrella luteorostrata (Hypocreales: Clavicipitaceae), a potential biocontrol fungus for elongate hemlock scale in United States Christmas tree production areas.</title>
        <authorList>
            <person name="Barrett H."/>
            <person name="Lovett B."/>
            <person name="Macias A.M."/>
            <person name="Stajich J.E."/>
            <person name="Kasson M.T."/>
        </authorList>
    </citation>
    <scope>NUCLEOTIDE SEQUENCE</scope>
    <source>
        <strain evidence="5">ARSEF 14590</strain>
    </source>
</reference>
<feature type="repeat" description="ANK" evidence="2">
    <location>
        <begin position="1341"/>
        <end position="1373"/>
    </location>
</feature>
<dbReference type="InterPro" id="IPR035994">
    <property type="entry name" value="Nucleoside_phosphorylase_sf"/>
</dbReference>
<evidence type="ECO:0000313" key="5">
    <source>
        <dbReference type="EMBL" id="KAK2590661.1"/>
    </source>
</evidence>
<feature type="repeat" description="ANK" evidence="2">
    <location>
        <begin position="1044"/>
        <end position="1076"/>
    </location>
</feature>
<dbReference type="PROSITE" id="PS50088">
    <property type="entry name" value="ANK_REPEAT"/>
    <property type="match status" value="8"/>
</dbReference>
<dbReference type="GO" id="GO:0009116">
    <property type="term" value="P:nucleoside metabolic process"/>
    <property type="evidence" value="ECO:0007669"/>
    <property type="project" value="InterPro"/>
</dbReference>
<sequence>MSKRPLCMADAPDEVPDTSKRPRISLNTGLTLPISAPKRYANEDYTICWICALVTEYVAAQALLDETHGQPTVSRHDDGDYVLGNFGQHNVVLAVMPGGEYGKSSATATAKDLRNTFPNIRFGLMVGIGGGAPSPVYDIRLGDVVVSLPEDERGGVFQYDFGKTIQNQAFRTTGYMDQPPRLLRSALNGLRSHYEFYGHNIKNTIEDAFTRIPRLKAKYKRPDPTSDRLYQSDFLYPAYNVAHCTDVCGADGRTLIIRLERRQDEDNPAIHYGMIASADTLMKDAKIRDRLAAEKNVLCFEMEAAGLMNILPCLVIRGICDYSDTHKNKDWQGYAAMTAAAYAKDLLRRISPRDVESLVKTRCDAPEELEATILESTIDEETMRLFLSSLRFSTINNRQKSIKDAHAKTCEWLLDTDQYLDWLDSNKLEEHLGFLWIKGKPGAGKSTLMNYVFIKALEKRADNTAVVSFFFNARGDNLEKTMIGMYRSLLLQLLEKHPKLQSIIHVPEPVAPDDYTWTIELLQSLFKQAILSLSQSSVICFIDALDECDEDQVRDMMAFLEQLSLTAVLSGITFRVCFASRYYPNISIAKGLTLELERQAGHSNDITAYIDSELKIDKGPVADEIRSELREKASGVFMWVFLVIGILNTTCDRGRYHELQQKLREIPGTLHELFRDMLTRDEYNKDELLLCIQWVLFARQPLKPRELYFAILSGTTPDVITKWKSGAIPTVTIEKFLTDASKGLVELTVSSTPTVQFIHESVRDFLIRDNGLSEICYSAGQDFVARSYEQLKKCCLHYINADAVASLVDNKSTIKGSFRQAWKIREFRNEGFPFLQYALENILYHANLAGEDLEQTTFLQSFPRTKWMRLVNIYRQSWVRYQNASLLYILAEQYCGKLIRYHSNNLSCFEIEDERYLTPMFASLGAKSHNATRSLLQAIAESQPLSSPKHDICEQYDKVGIDTSNPDLESLFLRRQVPKHTCTLPFELNNEIIMHAFLIAYNYSNINVKHKNDNLLFWAVEGGHDQLCEAIFEKLAKTWTIDACQQTLLHRATHVGQEKMVRVLLEKGTDIEALDACGQTSLELALRRKKGAVIQILLDEGANTSVLCADNHRNLFDAIECGQRAIVKLLLENGVDNKSFGFYHCILQTYAIEHGQEAIVKLLLDNAADTKASSLMQETLLLYAVRRGREAIVKLLLENGANIHALDFDRYTATFDAIARGQVDIVRLLLENGVGFEAFGFYHYALLTYAIVDGQEAIVKLLLETGADIQALNLMQETSLFYAIRCGQEAIVKLLLENGADIEALDFDRYTPLFCAIECGRVAIVKLLLENGADIKALDGHGRTPLLYSTTRNDIKSSRLLITHGADLSCTDSAGYTPLHRAAYSGNVGLVELFLENGANPSAVSTAKDQEQVTPLKLASHDRVQDQLHCALFIAKLANRGRIIPFEPSQRIVIDLTTNMRPISPLEPSPQTMIDLTDAD</sequence>
<dbReference type="Pfam" id="PF24883">
    <property type="entry name" value="NPHP3_N"/>
    <property type="match status" value="1"/>
</dbReference>
<dbReference type="SUPFAM" id="SSF52540">
    <property type="entry name" value="P-loop containing nucleoside triphosphate hydrolases"/>
    <property type="match status" value="1"/>
</dbReference>
<keyword evidence="2" id="KW-0040">ANK repeat</keyword>
<dbReference type="InterPro" id="IPR007111">
    <property type="entry name" value="NACHT_NTPase"/>
</dbReference>
<dbReference type="InterPro" id="IPR036770">
    <property type="entry name" value="Ankyrin_rpt-contain_sf"/>
</dbReference>
<dbReference type="EMBL" id="JASWJB010000411">
    <property type="protein sequence ID" value="KAK2590661.1"/>
    <property type="molecule type" value="Genomic_DNA"/>
</dbReference>
<accession>A0AAJ0CHA4</accession>
<feature type="repeat" description="ANK" evidence="2">
    <location>
        <begin position="1242"/>
        <end position="1274"/>
    </location>
</feature>
<dbReference type="Gene3D" id="1.25.40.20">
    <property type="entry name" value="Ankyrin repeat-containing domain"/>
    <property type="match status" value="2"/>
</dbReference>
<dbReference type="InterPro" id="IPR027417">
    <property type="entry name" value="P-loop_NTPase"/>
</dbReference>
<evidence type="ECO:0000313" key="6">
    <source>
        <dbReference type="Proteomes" id="UP001251528"/>
    </source>
</evidence>
<dbReference type="PROSITE" id="PS50297">
    <property type="entry name" value="ANK_REP_REGION"/>
    <property type="match status" value="6"/>
</dbReference>
<dbReference type="PANTHER" id="PTHR46082">
    <property type="entry name" value="ATP/GTP-BINDING PROTEIN-RELATED"/>
    <property type="match status" value="1"/>
</dbReference>
<dbReference type="Proteomes" id="UP001251528">
    <property type="component" value="Unassembled WGS sequence"/>
</dbReference>
<keyword evidence="1" id="KW-0677">Repeat</keyword>
<dbReference type="PANTHER" id="PTHR46082:SF11">
    <property type="entry name" value="AAA+ ATPASE DOMAIN-CONTAINING PROTEIN-RELATED"/>
    <property type="match status" value="1"/>
</dbReference>
<organism evidence="5 6">
    <name type="scientific">Conoideocrella luteorostrata</name>
    <dbReference type="NCBI Taxonomy" id="1105319"/>
    <lineage>
        <taxon>Eukaryota</taxon>
        <taxon>Fungi</taxon>
        <taxon>Dikarya</taxon>
        <taxon>Ascomycota</taxon>
        <taxon>Pezizomycotina</taxon>
        <taxon>Sordariomycetes</taxon>
        <taxon>Hypocreomycetidae</taxon>
        <taxon>Hypocreales</taxon>
        <taxon>Clavicipitaceae</taxon>
        <taxon>Conoideocrella</taxon>
    </lineage>
</organism>
<dbReference type="InterPro" id="IPR056884">
    <property type="entry name" value="NPHP3-like_N"/>
</dbReference>
<evidence type="ECO:0000256" key="3">
    <source>
        <dbReference type="SAM" id="MobiDB-lite"/>
    </source>
</evidence>
<name>A0AAJ0CHA4_9HYPO</name>
<feature type="region of interest" description="Disordered" evidence="3">
    <location>
        <begin position="1"/>
        <end position="22"/>
    </location>
</feature>
<feature type="repeat" description="ANK" evidence="2">
    <location>
        <begin position="1176"/>
        <end position="1208"/>
    </location>
</feature>
<dbReference type="Gene3D" id="3.40.50.1580">
    <property type="entry name" value="Nucleoside phosphorylase domain"/>
    <property type="match status" value="1"/>
</dbReference>
<dbReference type="SMART" id="SM00248">
    <property type="entry name" value="ANK"/>
    <property type="match status" value="12"/>
</dbReference>
<dbReference type="PROSITE" id="PS50837">
    <property type="entry name" value="NACHT"/>
    <property type="match status" value="1"/>
</dbReference>
<feature type="domain" description="NACHT" evidence="4">
    <location>
        <begin position="433"/>
        <end position="581"/>
    </location>
</feature>
<evidence type="ECO:0000256" key="1">
    <source>
        <dbReference type="ARBA" id="ARBA00022737"/>
    </source>
</evidence>
<feature type="repeat" description="ANK" evidence="2">
    <location>
        <begin position="1077"/>
        <end position="1109"/>
    </location>
</feature>